<evidence type="ECO:0000313" key="2">
    <source>
        <dbReference type="EMBL" id="BAU86465.1"/>
    </source>
</evidence>
<sequence length="614" mass="63098">MSETKQPNPNPDPTQRAQEQTQAQQQDQAEIKGKFAVTDAAERWDDFLGDILGIHNPGSVFGKTAFDGQRLNAMIDFLESANPADLEDAGEALEKATAALNAAATELGTVVKDTEWDGEAAAEFHRYGSEVVSYAWSIGRISNAVGAQMKVASTGLASVRNARPPRDGRLIQKKPEDFNAAEKTQDNPDYQKALQVEKDRQEAINQMNRLASFYAVSQGTLAGQAMPKPPKAYKADVPLPTGRVSDTRESGVGRSRDSLARESSRPVSVSDTRSYEAVSHTRGLDGTDPARSVGPAHTEPVREPDVGVQIDTVATPPAPTVTPNTPTPTVPQGNPGPTGPGIPPMIGPGAPPQTGKSWATGRNGVPRTTTGPTTVGRPGGPTGKTGGPPATTQGPQAGRSTPQTGRSGGQTGRTSPSQGAQAGRSTPQMGRSGGPGGQRQGTGGQRGPGGPRTQSPVVGRPSGPGQPAAGRTSTGPNAGRSNPIVGGNQQRSQSGNTGSRIPKGTVVGGEGPAAGRPSAARPSQAGVVGANSGNKAARPVGRGTPSTNGIVGTPRGAAGSGSARVAGAPMGGRGNQRPARDEQDREGSSRPDYLTEDEETWANRRRGAVPPVID</sequence>
<dbReference type="AlphaFoldDB" id="A0A160P620"/>
<feature type="compositionally biased region" description="Gly residues" evidence="1">
    <location>
        <begin position="377"/>
        <end position="386"/>
    </location>
</feature>
<feature type="region of interest" description="Disordered" evidence="1">
    <location>
        <begin position="1"/>
        <end position="30"/>
    </location>
</feature>
<feature type="compositionally biased region" description="Low complexity" evidence="1">
    <location>
        <begin position="360"/>
        <end position="376"/>
    </location>
</feature>
<gene>
    <name evidence="2" type="ORF">SLA_5592</name>
</gene>
<feature type="compositionally biased region" description="Low complexity" evidence="1">
    <location>
        <begin position="387"/>
        <end position="405"/>
    </location>
</feature>
<feature type="compositionally biased region" description="Low complexity" evidence="1">
    <location>
        <begin position="15"/>
        <end position="28"/>
    </location>
</feature>
<evidence type="ECO:0000256" key="1">
    <source>
        <dbReference type="SAM" id="MobiDB-lite"/>
    </source>
</evidence>
<protein>
    <submittedName>
        <fullName evidence="2">Uncharacterized protein</fullName>
    </submittedName>
</protein>
<dbReference type="KEGG" id="slau:SLA_5592"/>
<feature type="compositionally biased region" description="Gly residues" evidence="1">
    <location>
        <begin position="431"/>
        <end position="450"/>
    </location>
</feature>
<feature type="compositionally biased region" description="Low complexity" evidence="1">
    <location>
        <begin position="552"/>
        <end position="568"/>
    </location>
</feature>
<feature type="compositionally biased region" description="Low complexity" evidence="1">
    <location>
        <begin position="513"/>
        <end position="523"/>
    </location>
</feature>
<organism evidence="2 3">
    <name type="scientific">Streptomyces laurentii</name>
    <dbReference type="NCBI Taxonomy" id="39478"/>
    <lineage>
        <taxon>Bacteria</taxon>
        <taxon>Bacillati</taxon>
        <taxon>Actinomycetota</taxon>
        <taxon>Actinomycetes</taxon>
        <taxon>Kitasatosporales</taxon>
        <taxon>Streptomycetaceae</taxon>
        <taxon>Streptomyces</taxon>
    </lineage>
</organism>
<name>A0A160P620_STRLU</name>
<accession>A0A160P620</accession>
<feature type="compositionally biased region" description="Basic and acidic residues" evidence="1">
    <location>
        <begin position="245"/>
        <end position="264"/>
    </location>
</feature>
<dbReference type="Proteomes" id="UP000217676">
    <property type="component" value="Chromosome"/>
</dbReference>
<feature type="compositionally biased region" description="Polar residues" evidence="1">
    <location>
        <begin position="471"/>
        <end position="480"/>
    </location>
</feature>
<keyword evidence="3" id="KW-1185">Reference proteome</keyword>
<evidence type="ECO:0000313" key="3">
    <source>
        <dbReference type="Proteomes" id="UP000217676"/>
    </source>
</evidence>
<feature type="region of interest" description="Disordered" evidence="1">
    <location>
        <begin position="223"/>
        <end position="614"/>
    </location>
</feature>
<reference evidence="2 3" key="1">
    <citation type="journal article" date="2016" name="Genome Announc.">
        <title>Complete Genome Sequence of Thiostrepton-Producing Streptomyces laurentii ATCC 31255.</title>
        <authorList>
            <person name="Doi K."/>
            <person name="Fujino Y."/>
            <person name="Nagayoshi Y."/>
            <person name="Ohshima T."/>
            <person name="Ogata S."/>
        </authorList>
    </citation>
    <scope>NUCLEOTIDE SEQUENCE [LARGE SCALE GENOMIC DNA]</scope>
    <source>
        <strain evidence="2 3">ATCC 31255</strain>
    </source>
</reference>
<feature type="compositionally biased region" description="Pro residues" evidence="1">
    <location>
        <begin position="316"/>
        <end position="329"/>
    </location>
</feature>
<feature type="compositionally biased region" description="Polar residues" evidence="1">
    <location>
        <begin position="487"/>
        <end position="499"/>
    </location>
</feature>
<feature type="compositionally biased region" description="Basic and acidic residues" evidence="1">
    <location>
        <begin position="578"/>
        <end position="589"/>
    </location>
</feature>
<proteinExistence type="predicted"/>
<feature type="compositionally biased region" description="Pro residues" evidence="1">
    <location>
        <begin position="337"/>
        <end position="351"/>
    </location>
</feature>
<dbReference type="EMBL" id="AP017424">
    <property type="protein sequence ID" value="BAU86465.1"/>
    <property type="molecule type" value="Genomic_DNA"/>
</dbReference>